<keyword evidence="2" id="KW-1185">Reference proteome</keyword>
<name>A0ABD2D2H7_VESMC</name>
<evidence type="ECO:0000313" key="1">
    <source>
        <dbReference type="EMBL" id="KAL2751566.1"/>
    </source>
</evidence>
<reference evidence="1 2" key="1">
    <citation type="journal article" date="2024" name="Ann. Entomol. Soc. Am.">
        <title>Genomic analyses of the southern and eastern yellowjacket wasps (Hymenoptera: Vespidae) reveal evolutionary signatures of social life.</title>
        <authorList>
            <person name="Catto M.A."/>
            <person name="Caine P.B."/>
            <person name="Orr S.E."/>
            <person name="Hunt B.G."/>
            <person name="Goodisman M.A.D."/>
        </authorList>
    </citation>
    <scope>NUCLEOTIDE SEQUENCE [LARGE SCALE GENOMIC DNA]</scope>
    <source>
        <strain evidence="1">232</strain>
        <tissue evidence="1">Head and thorax</tissue>
    </source>
</reference>
<accession>A0ABD2D2H7</accession>
<protein>
    <submittedName>
        <fullName evidence="1">Uncharacterized protein</fullName>
    </submittedName>
</protein>
<dbReference type="EMBL" id="JAYRBN010000007">
    <property type="protein sequence ID" value="KAL2751566.1"/>
    <property type="molecule type" value="Genomic_DNA"/>
</dbReference>
<evidence type="ECO:0000313" key="2">
    <source>
        <dbReference type="Proteomes" id="UP001607303"/>
    </source>
</evidence>
<dbReference type="Proteomes" id="UP001607303">
    <property type="component" value="Unassembled WGS sequence"/>
</dbReference>
<organism evidence="1 2">
    <name type="scientific">Vespula maculifrons</name>
    <name type="common">Eastern yellow jacket</name>
    <name type="synonym">Wasp</name>
    <dbReference type="NCBI Taxonomy" id="7453"/>
    <lineage>
        <taxon>Eukaryota</taxon>
        <taxon>Metazoa</taxon>
        <taxon>Ecdysozoa</taxon>
        <taxon>Arthropoda</taxon>
        <taxon>Hexapoda</taxon>
        <taxon>Insecta</taxon>
        <taxon>Pterygota</taxon>
        <taxon>Neoptera</taxon>
        <taxon>Endopterygota</taxon>
        <taxon>Hymenoptera</taxon>
        <taxon>Apocrita</taxon>
        <taxon>Aculeata</taxon>
        <taxon>Vespoidea</taxon>
        <taxon>Vespidae</taxon>
        <taxon>Vespinae</taxon>
        <taxon>Vespula</taxon>
    </lineage>
</organism>
<gene>
    <name evidence="1" type="ORF">V1477_000724</name>
</gene>
<comment type="caution">
    <text evidence="1">The sequence shown here is derived from an EMBL/GenBank/DDBJ whole genome shotgun (WGS) entry which is preliminary data.</text>
</comment>
<dbReference type="AlphaFoldDB" id="A0ABD2D2H7"/>
<proteinExistence type="predicted"/>
<sequence>MYKKNICSAILSLIETMEISLSVLFNLESFSKLSSSNVSTSEGDASFRSTLLFDTTCLGNVKNLTLDKRTMKITINLKLEALEFVLRVRITLDGGFVRHSHVQSVNTTVRYFFPALRASFRPT</sequence>